<proteinExistence type="inferred from homology"/>
<comment type="catalytic activity">
    <reaction evidence="2 4">
        <text>L-methionyl-[protein] + [thioredoxin]-disulfide + H2O = L-methionyl-(S)-S-oxide-[protein] + [thioredoxin]-dithiol</text>
        <dbReference type="Rhea" id="RHEA:14217"/>
        <dbReference type="Rhea" id="RHEA-COMP:10698"/>
        <dbReference type="Rhea" id="RHEA-COMP:10700"/>
        <dbReference type="Rhea" id="RHEA-COMP:12313"/>
        <dbReference type="Rhea" id="RHEA-COMP:12315"/>
        <dbReference type="ChEBI" id="CHEBI:15377"/>
        <dbReference type="ChEBI" id="CHEBI:16044"/>
        <dbReference type="ChEBI" id="CHEBI:29950"/>
        <dbReference type="ChEBI" id="CHEBI:44120"/>
        <dbReference type="ChEBI" id="CHEBI:50058"/>
        <dbReference type="EC" id="1.8.4.11"/>
    </reaction>
</comment>
<evidence type="ECO:0000259" key="6">
    <source>
        <dbReference type="Pfam" id="PF01625"/>
    </source>
</evidence>
<name>A0A9D7S9Y7_9BACT</name>
<dbReference type="PANTHER" id="PTHR43774">
    <property type="entry name" value="PEPTIDE METHIONINE SULFOXIDE REDUCTASE"/>
    <property type="match status" value="1"/>
</dbReference>
<keyword evidence="1 4" id="KW-0560">Oxidoreductase</keyword>
<feature type="domain" description="Peptide methionine sulphoxide reductase MsrA" evidence="6">
    <location>
        <begin position="35"/>
        <end position="185"/>
    </location>
</feature>
<dbReference type="EMBL" id="JADKFW010000012">
    <property type="protein sequence ID" value="MBK9718710.1"/>
    <property type="molecule type" value="Genomic_DNA"/>
</dbReference>
<dbReference type="Pfam" id="PF01625">
    <property type="entry name" value="PMSR"/>
    <property type="match status" value="1"/>
</dbReference>
<organism evidence="7 8">
    <name type="scientific">Candidatus Defluviibacterium haderslevense</name>
    <dbReference type="NCBI Taxonomy" id="2981993"/>
    <lineage>
        <taxon>Bacteria</taxon>
        <taxon>Pseudomonadati</taxon>
        <taxon>Bacteroidota</taxon>
        <taxon>Saprospiria</taxon>
        <taxon>Saprospirales</taxon>
        <taxon>Saprospiraceae</taxon>
        <taxon>Candidatus Defluviibacterium</taxon>
    </lineage>
</organism>
<dbReference type="HAMAP" id="MF_01401">
    <property type="entry name" value="MsrA"/>
    <property type="match status" value="1"/>
</dbReference>
<dbReference type="NCBIfam" id="TIGR00401">
    <property type="entry name" value="msrA"/>
    <property type="match status" value="1"/>
</dbReference>
<feature type="signal peptide" evidence="5">
    <location>
        <begin position="1"/>
        <end position="19"/>
    </location>
</feature>
<accession>A0A9D7S9Y7</accession>
<feature type="active site" evidence="4">
    <location>
        <position position="41"/>
    </location>
</feature>
<evidence type="ECO:0000256" key="5">
    <source>
        <dbReference type="SAM" id="SignalP"/>
    </source>
</evidence>
<evidence type="ECO:0000256" key="4">
    <source>
        <dbReference type="HAMAP-Rule" id="MF_01401"/>
    </source>
</evidence>
<dbReference type="GO" id="GO:0008113">
    <property type="term" value="F:peptide-methionine (S)-S-oxide reductase activity"/>
    <property type="evidence" value="ECO:0007669"/>
    <property type="project" value="UniProtKB-UniRule"/>
</dbReference>
<dbReference type="EC" id="1.8.4.11" evidence="4"/>
<feature type="chain" id="PRO_5038737540" description="Peptide methionine sulfoxide reductase MsrA" evidence="5">
    <location>
        <begin position="20"/>
        <end position="207"/>
    </location>
</feature>
<evidence type="ECO:0000256" key="3">
    <source>
        <dbReference type="ARBA" id="ARBA00048782"/>
    </source>
</evidence>
<dbReference type="Proteomes" id="UP000808349">
    <property type="component" value="Unassembled WGS sequence"/>
</dbReference>
<comment type="caution">
    <text evidence="7">The sequence shown here is derived from an EMBL/GenBank/DDBJ whole genome shotgun (WGS) entry which is preliminary data.</text>
</comment>
<comment type="function">
    <text evidence="4">Has an important function as a repair enzyme for proteins that have been inactivated by oxidation. Catalyzes the reversible oxidation-reduction of methionine sulfoxide in proteins to methionine.</text>
</comment>
<gene>
    <name evidence="4 7" type="primary">msrA</name>
    <name evidence="7" type="ORF">IPO85_14585</name>
</gene>
<evidence type="ECO:0000313" key="8">
    <source>
        <dbReference type="Proteomes" id="UP000808349"/>
    </source>
</evidence>
<dbReference type="Gene3D" id="3.30.1060.10">
    <property type="entry name" value="Peptide methionine sulphoxide reductase MsrA"/>
    <property type="match status" value="1"/>
</dbReference>
<evidence type="ECO:0000256" key="2">
    <source>
        <dbReference type="ARBA" id="ARBA00047806"/>
    </source>
</evidence>
<sequence length="207" mass="23528">MYKLYIFCLFLFGYVAVDAQTKPISLIPPKGKAIAAFAEGCFWCSEHIFESVVGVEKVISGYAGGTTKNPTYEQVSAENTGHAESVLVYYDPSKVSFESLVNVFFASHDPTTKDQQGPDHGSSYRSIAFYFNTDEKLTIEKTIRNLELSKAFKKKIVTEVLPIKVFYQAEDYHQDYIEHNPENPYVSSVSIPRFEQFKKKFKGKLKK</sequence>
<dbReference type="PANTHER" id="PTHR43774:SF1">
    <property type="entry name" value="PEPTIDE METHIONINE SULFOXIDE REDUCTASE MSRA 2"/>
    <property type="match status" value="1"/>
</dbReference>
<protein>
    <recommendedName>
        <fullName evidence="4">Peptide methionine sulfoxide reductase MsrA</fullName>
        <shortName evidence="4">Protein-methionine-S-oxide reductase</shortName>
        <ecNumber evidence="4">1.8.4.11</ecNumber>
    </recommendedName>
    <alternativeName>
        <fullName evidence="4">Peptide-methionine (S)-S-oxide reductase</fullName>
        <shortName evidence="4">Peptide Met(O) reductase</shortName>
    </alternativeName>
</protein>
<comment type="catalytic activity">
    <reaction evidence="3 4">
        <text>[thioredoxin]-disulfide + L-methionine + H2O = L-methionine (S)-S-oxide + [thioredoxin]-dithiol</text>
        <dbReference type="Rhea" id="RHEA:19993"/>
        <dbReference type="Rhea" id="RHEA-COMP:10698"/>
        <dbReference type="Rhea" id="RHEA-COMP:10700"/>
        <dbReference type="ChEBI" id="CHEBI:15377"/>
        <dbReference type="ChEBI" id="CHEBI:29950"/>
        <dbReference type="ChEBI" id="CHEBI:50058"/>
        <dbReference type="ChEBI" id="CHEBI:57844"/>
        <dbReference type="ChEBI" id="CHEBI:58772"/>
        <dbReference type="EC" id="1.8.4.11"/>
    </reaction>
</comment>
<evidence type="ECO:0000256" key="1">
    <source>
        <dbReference type="ARBA" id="ARBA00023002"/>
    </source>
</evidence>
<comment type="similarity">
    <text evidence="4">Belongs to the MsrA Met sulfoxide reductase family.</text>
</comment>
<keyword evidence="5" id="KW-0732">Signal</keyword>
<evidence type="ECO:0000313" key="7">
    <source>
        <dbReference type="EMBL" id="MBK9718710.1"/>
    </source>
</evidence>
<dbReference type="AlphaFoldDB" id="A0A9D7S9Y7"/>
<reference evidence="7 8" key="1">
    <citation type="submission" date="2020-10" db="EMBL/GenBank/DDBJ databases">
        <title>Connecting structure to function with the recovery of over 1000 high-quality activated sludge metagenome-assembled genomes encoding full-length rRNA genes using long-read sequencing.</title>
        <authorList>
            <person name="Singleton C.M."/>
            <person name="Petriglieri F."/>
            <person name="Kristensen J.M."/>
            <person name="Kirkegaard R.H."/>
            <person name="Michaelsen T.Y."/>
            <person name="Andersen M.H."/>
            <person name="Karst S.M."/>
            <person name="Dueholm M.S."/>
            <person name="Nielsen P.H."/>
            <person name="Albertsen M."/>
        </authorList>
    </citation>
    <scope>NUCLEOTIDE SEQUENCE [LARGE SCALE GENOMIC DNA]</scope>
    <source>
        <strain evidence="7">Ribe_18-Q3-R11-54_BAT3C.373</strain>
    </source>
</reference>
<dbReference type="InterPro" id="IPR002569">
    <property type="entry name" value="Met_Sox_Rdtase_MsrA_dom"/>
</dbReference>
<dbReference type="InterPro" id="IPR036509">
    <property type="entry name" value="Met_Sox_Rdtase_MsrA_sf"/>
</dbReference>
<dbReference type="SUPFAM" id="SSF55068">
    <property type="entry name" value="Peptide methionine sulfoxide reductase"/>
    <property type="match status" value="1"/>
</dbReference>